<organism evidence="2 3">
    <name type="scientific">Streptomyces nodosus</name>
    <dbReference type="NCBI Taxonomy" id="40318"/>
    <lineage>
        <taxon>Bacteria</taxon>
        <taxon>Bacillati</taxon>
        <taxon>Actinomycetota</taxon>
        <taxon>Actinomycetes</taxon>
        <taxon>Kitasatosporales</taxon>
        <taxon>Streptomycetaceae</taxon>
        <taxon>Streptomyces</taxon>
    </lineage>
</organism>
<keyword evidence="3" id="KW-1185">Reference proteome</keyword>
<protein>
    <submittedName>
        <fullName evidence="2">Uncharacterized protein</fullName>
    </submittedName>
</protein>
<feature type="compositionally biased region" description="Polar residues" evidence="1">
    <location>
        <begin position="45"/>
        <end position="63"/>
    </location>
</feature>
<proteinExistence type="predicted"/>
<dbReference type="HOGENOM" id="CLU_1593650_0_0_11"/>
<dbReference type="AlphaFoldDB" id="A0A0B5DS90"/>
<name>A0A0B5DS90_9ACTN</name>
<gene>
    <name evidence="2" type="ORF">SNOD_28180</name>
</gene>
<accession>A0A0B5DS90</accession>
<evidence type="ECO:0000313" key="2">
    <source>
        <dbReference type="EMBL" id="AJE43466.1"/>
    </source>
</evidence>
<evidence type="ECO:0000256" key="1">
    <source>
        <dbReference type="SAM" id="MobiDB-lite"/>
    </source>
</evidence>
<sequence length="167" mass="17242">MPISSTQGPSDIDTYTLSTRIRNASTSMSNRAPSAVAVPVRRATLPSTPSRISATAVSPTNKVTGGALSKESATSAVTPPTRIDRPSVTRLAGPKEGSRERSTARVRTAQVPSANASPVSQPAVPIPITAPSKASSSTCTPAPTVVSCCNSRTSYVWFRATAHPPAE</sequence>
<reference evidence="2 3" key="2">
    <citation type="journal article" date="2016" name="Appl. Microbiol. Biotechnol.">
        <title>Exploiting the genome sequence of Streptomyces nodosus for enhanced antibiotic production.</title>
        <authorList>
            <person name="Sweeney P."/>
            <person name="Murphy C.D."/>
            <person name="Caffrey P."/>
        </authorList>
    </citation>
    <scope>NUCLEOTIDE SEQUENCE [LARGE SCALE GENOMIC DNA]</scope>
    <source>
        <strain evidence="2 3">ATCC 14899</strain>
    </source>
</reference>
<feature type="compositionally biased region" description="Low complexity" evidence="1">
    <location>
        <begin position="31"/>
        <end position="43"/>
    </location>
</feature>
<feature type="region of interest" description="Disordered" evidence="1">
    <location>
        <begin position="23"/>
        <end position="124"/>
    </location>
</feature>
<reference evidence="3" key="1">
    <citation type="submission" date="2014-09" db="EMBL/GenBank/DDBJ databases">
        <title>Sequence of the Streptomyces nodosus genome.</title>
        <authorList>
            <person name="Sweeney P."/>
            <person name="Stephens N."/>
            <person name="Murphy C."/>
            <person name="Caffrey P."/>
        </authorList>
    </citation>
    <scope>NUCLEOTIDE SEQUENCE [LARGE SCALE GENOMIC DNA]</scope>
    <source>
        <strain evidence="3">ATCC 14899</strain>
    </source>
</reference>
<dbReference type="Proteomes" id="UP000031526">
    <property type="component" value="Chromosome"/>
</dbReference>
<dbReference type="EMBL" id="CP009313">
    <property type="protein sequence ID" value="AJE43466.1"/>
    <property type="molecule type" value="Genomic_DNA"/>
</dbReference>
<evidence type="ECO:0000313" key="3">
    <source>
        <dbReference type="Proteomes" id="UP000031526"/>
    </source>
</evidence>
<feature type="compositionally biased region" description="Polar residues" evidence="1">
    <location>
        <begin position="110"/>
        <end position="120"/>
    </location>
</feature>